<proteinExistence type="predicted"/>
<evidence type="ECO:0000259" key="3">
    <source>
        <dbReference type="Pfam" id="PF23359"/>
    </source>
</evidence>
<dbReference type="Proteomes" id="UP000424462">
    <property type="component" value="Chromosome"/>
</dbReference>
<protein>
    <submittedName>
        <fullName evidence="4">Nucleoid-associated protein Lsr2</fullName>
    </submittedName>
</protein>
<dbReference type="GO" id="GO:0016746">
    <property type="term" value="F:acyltransferase activity"/>
    <property type="evidence" value="ECO:0007669"/>
    <property type="project" value="InterPro"/>
</dbReference>
<dbReference type="EMBL" id="CP046455">
    <property type="protein sequence ID" value="QGU08578.1"/>
    <property type="molecule type" value="Genomic_DNA"/>
</dbReference>
<dbReference type="Gene3D" id="3.30.60.230">
    <property type="entry name" value="Lsr2, dimerization domain"/>
    <property type="match status" value="1"/>
</dbReference>
<dbReference type="InterPro" id="IPR024412">
    <property type="entry name" value="Lsr2_dim_dom"/>
</dbReference>
<dbReference type="Gene3D" id="4.10.320.10">
    <property type="entry name" value="E3-binding domain"/>
    <property type="match status" value="1"/>
</dbReference>
<organism evidence="4 5">
    <name type="scientific">Corynebacterium occultum</name>
    <dbReference type="NCBI Taxonomy" id="2675219"/>
    <lineage>
        <taxon>Bacteria</taxon>
        <taxon>Bacillati</taxon>
        <taxon>Actinomycetota</taxon>
        <taxon>Actinomycetes</taxon>
        <taxon>Mycobacteriales</taxon>
        <taxon>Corynebacteriaceae</taxon>
        <taxon>Corynebacterium</taxon>
    </lineage>
</organism>
<accession>A0A6B8WQP8</accession>
<gene>
    <name evidence="4" type="primary">lsr2</name>
    <name evidence="4" type="ORF">COCCU_13395</name>
</gene>
<feature type="domain" description="Lsr2 DNA-binding" evidence="3">
    <location>
        <begin position="76"/>
        <end position="108"/>
    </location>
</feature>
<dbReference type="Pfam" id="PF11774">
    <property type="entry name" value="Lsr2"/>
    <property type="match status" value="1"/>
</dbReference>
<dbReference type="Pfam" id="PF23359">
    <property type="entry name" value="Lsr2_DNA-bd"/>
    <property type="match status" value="1"/>
</dbReference>
<evidence type="ECO:0000313" key="4">
    <source>
        <dbReference type="EMBL" id="QGU08578.1"/>
    </source>
</evidence>
<keyword evidence="1" id="KW-0238">DNA-binding</keyword>
<name>A0A6B8WQP8_9CORY</name>
<dbReference type="InterPro" id="IPR042261">
    <property type="entry name" value="Lsr2-like_dimerization"/>
</dbReference>
<dbReference type="InterPro" id="IPR036625">
    <property type="entry name" value="E3-bd_dom_sf"/>
</dbReference>
<evidence type="ECO:0000256" key="1">
    <source>
        <dbReference type="ARBA" id="ARBA00023125"/>
    </source>
</evidence>
<dbReference type="AlphaFoldDB" id="A0A6B8WQP8"/>
<keyword evidence="5" id="KW-1185">Reference proteome</keyword>
<dbReference type="KEGG" id="cok:COCCU_13395"/>
<reference evidence="4 5" key="1">
    <citation type="submission" date="2019-11" db="EMBL/GenBank/DDBJ databases">
        <title>Complete genome sequence of Corynebacterium kalinowskii 1959, a novel Corynebacterium species isolated from soil of a small paddock in Vilsendorf, Germany.</title>
        <authorList>
            <person name="Schaffert L."/>
            <person name="Ruwe M."/>
            <person name="Milse J."/>
            <person name="Hanuschka K."/>
            <person name="Ortseifen V."/>
            <person name="Droste J."/>
            <person name="Brandt D."/>
            <person name="Schlueter L."/>
            <person name="Kutter Y."/>
            <person name="Vinke S."/>
            <person name="Viehoefer P."/>
            <person name="Jacob L."/>
            <person name="Luebke N.-C."/>
            <person name="Schulte-Berndt E."/>
            <person name="Hain C."/>
            <person name="Linder M."/>
            <person name="Schmidt P."/>
            <person name="Wollenschlaeger L."/>
            <person name="Luttermann T."/>
            <person name="Thieme E."/>
            <person name="Hassa J."/>
            <person name="Haak M."/>
            <person name="Wittchen M."/>
            <person name="Mentz A."/>
            <person name="Persicke M."/>
            <person name="Busche T."/>
            <person name="Ruckert C."/>
        </authorList>
    </citation>
    <scope>NUCLEOTIDE SEQUENCE [LARGE SCALE GENOMIC DNA]</scope>
    <source>
        <strain evidence="4 5">2039</strain>
    </source>
</reference>
<sequence length="110" mass="12806">MARREITQYFDDLDDTPLEEHQLHVVRFSYEGSDYILDLSEENAEKFREMVHPYLEVARKVTPTRGGSADSRTPVNSRDVRRWALEKGLKVANRGKIPFEIIEAYQKAHA</sequence>
<dbReference type="GO" id="GO:0003677">
    <property type="term" value="F:DNA binding"/>
    <property type="evidence" value="ECO:0007669"/>
    <property type="project" value="UniProtKB-KW"/>
</dbReference>
<dbReference type="RefSeq" id="WP_156232202.1">
    <property type="nucleotide sequence ID" value="NZ_CP046455.1"/>
</dbReference>
<evidence type="ECO:0000313" key="5">
    <source>
        <dbReference type="Proteomes" id="UP000424462"/>
    </source>
</evidence>
<evidence type="ECO:0000259" key="2">
    <source>
        <dbReference type="Pfam" id="PF11774"/>
    </source>
</evidence>
<feature type="domain" description="Lsr2 dimerization" evidence="2">
    <location>
        <begin position="1"/>
        <end position="61"/>
    </location>
</feature>
<dbReference type="InterPro" id="IPR055370">
    <property type="entry name" value="Lsr2_DNA-bd"/>
</dbReference>